<dbReference type="PANTHER" id="PTHR43320:SF3">
    <property type="entry name" value="CARBOHYDRATE KINASE PFKB DOMAIN-CONTAINING PROTEIN"/>
    <property type="match status" value="1"/>
</dbReference>
<gene>
    <name evidence="5" type="ORF">GV64_15280</name>
</gene>
<dbReference type="Pfam" id="PF00294">
    <property type="entry name" value="PfkB"/>
    <property type="match status" value="1"/>
</dbReference>
<sequence length="432" mass="48518">MKFPGRRKIKHYFPVNTHNRFDMESSVFGQANTYICGIDQNLVDITARVDNSVLNDFGLDKGASQWLDNDQANRLYQFLKQHQLIEDQFAGGTIGNTLHNYSVLADDRSVQFGVMSQNIQVGDYAYRYLCNTSSKVDLTWLQPVDGPIGRCFALITEDGERTFGISPGFMNQLSPEFINETIIAESSGLILCAYTLADPTLPIYHSMVKAAQLAKKYEVPVILTLGTRGLVNAIKQPLIEFLNDYVTIAAMNEEEAEALTDEQDPLKASEYMLQWVDMVLLTAGAEGLYLSGYTENSMARETENPIRSGSISDFNRYEFSRPLLRSHCDEPLKIYSHISPYLGGPKNIKNTNGAGDGALAALIHDMAANYYHRQMLPTSSKHNKSWVTYSSLAQVCKYANRVSFEVLAQSSPRLSRALPEREMSLEDSYWDQ</sequence>
<dbReference type="STRING" id="305900.GV64_15280"/>
<dbReference type="InterPro" id="IPR052700">
    <property type="entry name" value="Carb_kinase_PfkB-like"/>
</dbReference>
<accession>A0A081KCN8</accession>
<feature type="domain" description="Carbohydrate kinase PfkB" evidence="4">
    <location>
        <begin position="133"/>
        <end position="292"/>
    </location>
</feature>
<reference evidence="5 6" key="1">
    <citation type="submission" date="2014-06" db="EMBL/GenBank/DDBJ databases">
        <title>Whole Genome Sequences of Three Symbiotic Endozoicomonas Bacteria.</title>
        <authorList>
            <person name="Neave M.J."/>
            <person name="Apprill A."/>
            <person name="Voolstra C.R."/>
        </authorList>
    </citation>
    <scope>NUCLEOTIDE SEQUENCE [LARGE SCALE GENOMIC DNA]</scope>
    <source>
        <strain evidence="5 6">DSM 22380</strain>
    </source>
</reference>
<evidence type="ECO:0000256" key="1">
    <source>
        <dbReference type="ARBA" id="ARBA00010688"/>
    </source>
</evidence>
<dbReference type="AlphaFoldDB" id="A0A081KCN8"/>
<name>A0A081KCN8_9GAMM</name>
<dbReference type="InterPro" id="IPR011611">
    <property type="entry name" value="PfkB_dom"/>
</dbReference>
<keyword evidence="2" id="KW-0808">Transferase</keyword>
<organism evidence="5 6">
    <name type="scientific">Endozoicomonas elysicola</name>
    <dbReference type="NCBI Taxonomy" id="305900"/>
    <lineage>
        <taxon>Bacteria</taxon>
        <taxon>Pseudomonadati</taxon>
        <taxon>Pseudomonadota</taxon>
        <taxon>Gammaproteobacteria</taxon>
        <taxon>Oceanospirillales</taxon>
        <taxon>Endozoicomonadaceae</taxon>
        <taxon>Endozoicomonas</taxon>
    </lineage>
</organism>
<proteinExistence type="inferred from homology"/>
<evidence type="ECO:0000256" key="3">
    <source>
        <dbReference type="ARBA" id="ARBA00022777"/>
    </source>
</evidence>
<dbReference type="NCBIfam" id="NF011655">
    <property type="entry name" value="PRK15074.1"/>
    <property type="match status" value="1"/>
</dbReference>
<keyword evidence="6" id="KW-1185">Reference proteome</keyword>
<evidence type="ECO:0000256" key="2">
    <source>
        <dbReference type="ARBA" id="ARBA00022679"/>
    </source>
</evidence>
<evidence type="ECO:0000313" key="6">
    <source>
        <dbReference type="Proteomes" id="UP000027997"/>
    </source>
</evidence>
<dbReference type="RefSeq" id="WP_020583654.1">
    <property type="nucleotide sequence ID" value="NZ_JOJP01000001.1"/>
</dbReference>
<dbReference type="eggNOG" id="COG0524">
    <property type="taxonomic scope" value="Bacteria"/>
</dbReference>
<dbReference type="Proteomes" id="UP000027997">
    <property type="component" value="Unassembled WGS sequence"/>
</dbReference>
<comment type="similarity">
    <text evidence="1">Belongs to the carbohydrate kinase PfkB family.</text>
</comment>
<comment type="caution">
    <text evidence="5">The sequence shown here is derived from an EMBL/GenBank/DDBJ whole genome shotgun (WGS) entry which is preliminary data.</text>
</comment>
<dbReference type="InterPro" id="IPR029056">
    <property type="entry name" value="Ribokinase-like"/>
</dbReference>
<dbReference type="PANTHER" id="PTHR43320">
    <property type="entry name" value="SUGAR KINASE"/>
    <property type="match status" value="1"/>
</dbReference>
<dbReference type="GO" id="GO:0016301">
    <property type="term" value="F:kinase activity"/>
    <property type="evidence" value="ECO:0007669"/>
    <property type="project" value="UniProtKB-KW"/>
</dbReference>
<dbReference type="SUPFAM" id="SSF53613">
    <property type="entry name" value="Ribokinase-like"/>
    <property type="match status" value="1"/>
</dbReference>
<evidence type="ECO:0000313" key="5">
    <source>
        <dbReference type="EMBL" id="KEI71914.1"/>
    </source>
</evidence>
<dbReference type="EMBL" id="JOJP01000001">
    <property type="protein sequence ID" value="KEI71914.1"/>
    <property type="molecule type" value="Genomic_DNA"/>
</dbReference>
<keyword evidence="3 5" id="KW-0418">Kinase</keyword>
<protein>
    <submittedName>
        <fullName evidence="5">Guanosine kinase</fullName>
    </submittedName>
</protein>
<evidence type="ECO:0000259" key="4">
    <source>
        <dbReference type="Pfam" id="PF00294"/>
    </source>
</evidence>
<dbReference type="Gene3D" id="3.40.1190.20">
    <property type="match status" value="1"/>
</dbReference>